<keyword evidence="1" id="KW-0472">Membrane</keyword>
<accession>M4B3I7</accession>
<evidence type="ECO:0000256" key="1">
    <source>
        <dbReference type="SAM" id="Phobius"/>
    </source>
</evidence>
<keyword evidence="1" id="KW-0812">Transmembrane</keyword>
<proteinExistence type="predicted"/>
<dbReference type="EMBL" id="JH598179">
    <property type="status" value="NOT_ANNOTATED_CDS"/>
    <property type="molecule type" value="Genomic_DNA"/>
</dbReference>
<keyword evidence="3" id="KW-1185">Reference proteome</keyword>
<sequence length="61" mass="6656">MPPVGLAMTTQCLNASTLSWESLISPPTFSFIYLPSLVNILSIIIFTIVDIVCDNIVLPCE</sequence>
<dbReference type="Proteomes" id="UP000011713">
    <property type="component" value="Unassembled WGS sequence"/>
</dbReference>
<dbReference type="VEuPathDB" id="FungiDB:HpaG800836"/>
<evidence type="ECO:0000313" key="3">
    <source>
        <dbReference type="Proteomes" id="UP000011713"/>
    </source>
</evidence>
<dbReference type="HOGENOM" id="CLU_2927516_0_0_1"/>
<evidence type="ECO:0000313" key="2">
    <source>
        <dbReference type="EnsemblProtists" id="HpaP800836"/>
    </source>
</evidence>
<reference evidence="3" key="1">
    <citation type="journal article" date="2010" name="Science">
        <title>Signatures of adaptation to obligate biotrophy in the Hyaloperonospora arabidopsidis genome.</title>
        <authorList>
            <person name="Baxter L."/>
            <person name="Tripathy S."/>
            <person name="Ishaque N."/>
            <person name="Boot N."/>
            <person name="Cabral A."/>
            <person name="Kemen E."/>
            <person name="Thines M."/>
            <person name="Ah-Fong A."/>
            <person name="Anderson R."/>
            <person name="Badejoko W."/>
            <person name="Bittner-Eddy P."/>
            <person name="Boore J.L."/>
            <person name="Chibucos M.C."/>
            <person name="Coates M."/>
            <person name="Dehal P."/>
            <person name="Delehaunty K."/>
            <person name="Dong S."/>
            <person name="Downton P."/>
            <person name="Dumas B."/>
            <person name="Fabro G."/>
            <person name="Fronick C."/>
            <person name="Fuerstenberg S.I."/>
            <person name="Fulton L."/>
            <person name="Gaulin E."/>
            <person name="Govers F."/>
            <person name="Hughes L."/>
            <person name="Humphray S."/>
            <person name="Jiang R.H."/>
            <person name="Judelson H."/>
            <person name="Kamoun S."/>
            <person name="Kyung K."/>
            <person name="Meijer H."/>
            <person name="Minx P."/>
            <person name="Morris P."/>
            <person name="Nelson J."/>
            <person name="Phuntumart V."/>
            <person name="Qutob D."/>
            <person name="Rehmany A."/>
            <person name="Rougon-Cardoso A."/>
            <person name="Ryden P."/>
            <person name="Torto-Alalibo T."/>
            <person name="Studholme D."/>
            <person name="Wang Y."/>
            <person name="Win J."/>
            <person name="Wood J."/>
            <person name="Clifton S.W."/>
            <person name="Rogers J."/>
            <person name="Van den Ackerveken G."/>
            <person name="Jones J.D."/>
            <person name="McDowell J.M."/>
            <person name="Beynon J."/>
            <person name="Tyler B.M."/>
        </authorList>
    </citation>
    <scope>NUCLEOTIDE SEQUENCE [LARGE SCALE GENOMIC DNA]</scope>
    <source>
        <strain evidence="3">Emoy2</strain>
    </source>
</reference>
<keyword evidence="1" id="KW-1133">Transmembrane helix</keyword>
<feature type="transmembrane region" description="Helical" evidence="1">
    <location>
        <begin position="31"/>
        <end position="53"/>
    </location>
</feature>
<dbReference type="EnsemblProtists" id="HpaT800836">
    <property type="protein sequence ID" value="HpaP800836"/>
    <property type="gene ID" value="HpaG800836"/>
</dbReference>
<organism evidence="2 3">
    <name type="scientific">Hyaloperonospora arabidopsidis (strain Emoy2)</name>
    <name type="common">Downy mildew agent</name>
    <name type="synonym">Peronospora arabidopsidis</name>
    <dbReference type="NCBI Taxonomy" id="559515"/>
    <lineage>
        <taxon>Eukaryota</taxon>
        <taxon>Sar</taxon>
        <taxon>Stramenopiles</taxon>
        <taxon>Oomycota</taxon>
        <taxon>Peronosporomycetes</taxon>
        <taxon>Peronosporales</taxon>
        <taxon>Peronosporaceae</taxon>
        <taxon>Hyaloperonospora</taxon>
    </lineage>
</organism>
<reference evidence="2" key="2">
    <citation type="submission" date="2015-06" db="UniProtKB">
        <authorList>
            <consortium name="EnsemblProtists"/>
        </authorList>
    </citation>
    <scope>IDENTIFICATION</scope>
    <source>
        <strain evidence="2">Emoy2</strain>
    </source>
</reference>
<protein>
    <submittedName>
        <fullName evidence="2">Uncharacterized protein</fullName>
    </submittedName>
</protein>
<dbReference type="InParanoid" id="M4B3I7"/>
<dbReference type="AlphaFoldDB" id="M4B3I7"/>
<name>M4B3I7_HYAAE</name>